<gene>
    <name evidence="2" type="ORF">J8F10_20000</name>
</gene>
<dbReference type="RefSeq" id="WP_210656694.1">
    <property type="nucleotide sequence ID" value="NZ_JAGKQQ010000001.1"/>
</dbReference>
<keyword evidence="3" id="KW-1185">Reference proteome</keyword>
<name>A0ABS5BVT2_9BACT</name>
<protein>
    <submittedName>
        <fullName evidence="2">Uncharacterized protein</fullName>
    </submittedName>
</protein>
<keyword evidence="1" id="KW-0732">Signal</keyword>
<evidence type="ECO:0000256" key="1">
    <source>
        <dbReference type="SAM" id="SignalP"/>
    </source>
</evidence>
<evidence type="ECO:0000313" key="3">
    <source>
        <dbReference type="Proteomes" id="UP000676565"/>
    </source>
</evidence>
<organism evidence="2 3">
    <name type="scientific">Gemmata palustris</name>
    <dbReference type="NCBI Taxonomy" id="2822762"/>
    <lineage>
        <taxon>Bacteria</taxon>
        <taxon>Pseudomonadati</taxon>
        <taxon>Planctomycetota</taxon>
        <taxon>Planctomycetia</taxon>
        <taxon>Gemmatales</taxon>
        <taxon>Gemmataceae</taxon>
        <taxon>Gemmata</taxon>
    </lineage>
</organism>
<dbReference type="Proteomes" id="UP000676565">
    <property type="component" value="Unassembled WGS sequence"/>
</dbReference>
<accession>A0ABS5BVT2</accession>
<feature type="signal peptide" evidence="1">
    <location>
        <begin position="1"/>
        <end position="20"/>
    </location>
</feature>
<reference evidence="2 3" key="1">
    <citation type="submission" date="2021-04" db="EMBL/GenBank/DDBJ databases">
        <authorList>
            <person name="Ivanova A."/>
        </authorList>
    </citation>
    <scope>NUCLEOTIDE SEQUENCE [LARGE SCALE GENOMIC DNA]</scope>
    <source>
        <strain evidence="2 3">G18</strain>
    </source>
</reference>
<feature type="chain" id="PRO_5046464749" evidence="1">
    <location>
        <begin position="21"/>
        <end position="172"/>
    </location>
</feature>
<proteinExistence type="predicted"/>
<sequence length="172" mass="18253">MTTRIIACVVVAVSASFAPADDAEIKKTAKAKAEETQNALLKGDYDKLVDLTHPKIVEEMGGRKKMIEGITASVKDMKSKGFTFKSVSVGDSSDSVKTGKELYIIVPFALQMAAPSGRLHTKGALVGVSSDGGKTWAFADATPGREALKKLLPGLPEAIVFPKKEAPTFVKD</sequence>
<dbReference type="EMBL" id="JAGKQQ010000001">
    <property type="protein sequence ID" value="MBP3957537.1"/>
    <property type="molecule type" value="Genomic_DNA"/>
</dbReference>
<comment type="caution">
    <text evidence="2">The sequence shown here is derived from an EMBL/GenBank/DDBJ whole genome shotgun (WGS) entry which is preliminary data.</text>
</comment>
<evidence type="ECO:0000313" key="2">
    <source>
        <dbReference type="EMBL" id="MBP3957537.1"/>
    </source>
</evidence>